<dbReference type="Pfam" id="PF00155">
    <property type="entry name" value="Aminotran_1_2"/>
    <property type="match status" value="1"/>
</dbReference>
<dbReference type="InterPro" id="IPR004839">
    <property type="entry name" value="Aminotransferase_I/II_large"/>
</dbReference>
<dbReference type="InterPro" id="IPR015424">
    <property type="entry name" value="PyrdxlP-dep_Trfase"/>
</dbReference>
<dbReference type="EMBL" id="RJVO01000003">
    <property type="protein sequence ID" value="ROH90941.1"/>
    <property type="molecule type" value="Genomic_DNA"/>
</dbReference>
<dbReference type="PANTHER" id="PTHR43643">
    <property type="entry name" value="HISTIDINOL-PHOSPHATE AMINOTRANSFERASE 2"/>
    <property type="match status" value="1"/>
</dbReference>
<name>A0A3N0VE20_9GAMM</name>
<sequence length="388" mass="40623">MLALSRRHFLQLAAASGAALALPALTEADLAQAAAPAAGPGAVLLNYNENPLGPGRAARAAIIEAIPRSGRYLFELTAELVAEFTAQNGLKPDYVLPYAGSSEPLQYLSLAYTGPGRSLVTADPTFESAAEVARANGATVHALPVLADGAHDVEAMLAADPKAGLIVICNPNNPTGSVTPRAAIEYALAHKPAGSLLLVDEAYIHYSEQKSVLDLVAADGELVVLRTFSKLYGMAGLRVGLAVGRPDLLAKLKPYGNNPMPVLSVAAALASLRDPSLVPSRRQQTARLRADVAGWLQARGHRVTPSEANCFLFEAGRPGKELAAAMAAQGVVIGRSWPSWPQWSRLTIGTAAEMARFKTVFAAVAGSPAPTRLGQIEPSLPAFVPHWA</sequence>
<evidence type="ECO:0000256" key="4">
    <source>
        <dbReference type="ARBA" id="ARBA00022729"/>
    </source>
</evidence>
<dbReference type="RefSeq" id="WP_123211396.1">
    <property type="nucleotide sequence ID" value="NZ_RJVO01000003.1"/>
</dbReference>
<dbReference type="AlphaFoldDB" id="A0A3N0VE20"/>
<dbReference type="Gene3D" id="3.40.640.10">
    <property type="entry name" value="Type I PLP-dependent aspartate aminotransferase-like (Major domain)"/>
    <property type="match status" value="1"/>
</dbReference>
<keyword evidence="4 6" id="KW-0732">Signal</keyword>
<organism evidence="8 9">
    <name type="scientific">Stagnimonas aquatica</name>
    <dbReference type="NCBI Taxonomy" id="2689987"/>
    <lineage>
        <taxon>Bacteria</taxon>
        <taxon>Pseudomonadati</taxon>
        <taxon>Pseudomonadota</taxon>
        <taxon>Gammaproteobacteria</taxon>
        <taxon>Nevskiales</taxon>
        <taxon>Nevskiaceae</taxon>
        <taxon>Stagnimonas</taxon>
    </lineage>
</organism>
<keyword evidence="3 8" id="KW-0808">Transferase</keyword>
<dbReference type="NCBIfam" id="TIGR01409">
    <property type="entry name" value="TAT_signal_seq"/>
    <property type="match status" value="1"/>
</dbReference>
<dbReference type="InterPro" id="IPR015422">
    <property type="entry name" value="PyrdxlP-dep_Trfase_small"/>
</dbReference>
<dbReference type="GO" id="GO:0008483">
    <property type="term" value="F:transaminase activity"/>
    <property type="evidence" value="ECO:0007669"/>
    <property type="project" value="UniProtKB-KW"/>
</dbReference>
<dbReference type="PANTHER" id="PTHR43643:SF3">
    <property type="entry name" value="HISTIDINOL-PHOSPHATE AMINOTRANSFERASE"/>
    <property type="match status" value="1"/>
</dbReference>
<dbReference type="Proteomes" id="UP000282106">
    <property type="component" value="Unassembled WGS sequence"/>
</dbReference>
<dbReference type="InParanoid" id="A0A3N0VE20"/>
<proteinExistence type="inferred from homology"/>
<dbReference type="SUPFAM" id="SSF53383">
    <property type="entry name" value="PLP-dependent transferases"/>
    <property type="match status" value="1"/>
</dbReference>
<comment type="similarity">
    <text evidence="1">Belongs to the class-II pyridoxal-phosphate-dependent aminotransferase family. Histidinol-phosphate aminotransferase subfamily.</text>
</comment>
<keyword evidence="9" id="KW-1185">Reference proteome</keyword>
<accession>A0A3N0VE20</accession>
<dbReference type="GO" id="GO:0030170">
    <property type="term" value="F:pyridoxal phosphate binding"/>
    <property type="evidence" value="ECO:0007669"/>
    <property type="project" value="InterPro"/>
</dbReference>
<dbReference type="InterPro" id="IPR015421">
    <property type="entry name" value="PyrdxlP-dep_Trfase_major"/>
</dbReference>
<dbReference type="InterPro" id="IPR006311">
    <property type="entry name" value="TAT_signal"/>
</dbReference>
<gene>
    <name evidence="8" type="ORF">ED208_08155</name>
</gene>
<comment type="caution">
    <text evidence="8">The sequence shown here is derived from an EMBL/GenBank/DDBJ whole genome shotgun (WGS) entry which is preliminary data.</text>
</comment>
<evidence type="ECO:0000256" key="6">
    <source>
        <dbReference type="SAM" id="SignalP"/>
    </source>
</evidence>
<keyword evidence="5" id="KW-0663">Pyridoxal phosphate</keyword>
<keyword evidence="2 8" id="KW-0032">Aminotransferase</keyword>
<dbReference type="PROSITE" id="PS51318">
    <property type="entry name" value="TAT"/>
    <property type="match status" value="1"/>
</dbReference>
<dbReference type="InterPro" id="IPR050106">
    <property type="entry name" value="HistidinolP_aminotransfase"/>
</dbReference>
<feature type="domain" description="Aminotransferase class I/classII large" evidence="7">
    <location>
        <begin position="79"/>
        <end position="357"/>
    </location>
</feature>
<feature type="chain" id="PRO_5018057216" evidence="6">
    <location>
        <begin position="22"/>
        <end position="388"/>
    </location>
</feature>
<dbReference type="Gene3D" id="3.90.1150.10">
    <property type="entry name" value="Aspartate Aminotransferase, domain 1"/>
    <property type="match status" value="1"/>
</dbReference>
<reference evidence="8 9" key="1">
    <citation type="submission" date="2018-10" db="EMBL/GenBank/DDBJ databases">
        <authorList>
            <person name="Chen W.-M."/>
        </authorList>
    </citation>
    <scope>NUCLEOTIDE SEQUENCE [LARGE SCALE GENOMIC DNA]</scope>
    <source>
        <strain evidence="8 9">THS-13</strain>
    </source>
</reference>
<evidence type="ECO:0000313" key="9">
    <source>
        <dbReference type="Proteomes" id="UP000282106"/>
    </source>
</evidence>
<evidence type="ECO:0000256" key="2">
    <source>
        <dbReference type="ARBA" id="ARBA00022576"/>
    </source>
</evidence>
<evidence type="ECO:0000259" key="7">
    <source>
        <dbReference type="Pfam" id="PF00155"/>
    </source>
</evidence>
<feature type="signal peptide" evidence="6">
    <location>
        <begin position="1"/>
        <end position="21"/>
    </location>
</feature>
<evidence type="ECO:0000256" key="5">
    <source>
        <dbReference type="ARBA" id="ARBA00022898"/>
    </source>
</evidence>
<protein>
    <submittedName>
        <fullName evidence="8">Aminotransferase class I/II-fold pyridoxal phosphate-dependent enzyme</fullName>
    </submittedName>
</protein>
<dbReference type="NCBIfam" id="NF006580">
    <property type="entry name" value="PRK09105.1"/>
    <property type="match status" value="1"/>
</dbReference>
<dbReference type="InterPro" id="IPR019546">
    <property type="entry name" value="TAT_signal_bac_arc"/>
</dbReference>
<evidence type="ECO:0000256" key="1">
    <source>
        <dbReference type="ARBA" id="ARBA00007970"/>
    </source>
</evidence>
<evidence type="ECO:0000256" key="3">
    <source>
        <dbReference type="ARBA" id="ARBA00022679"/>
    </source>
</evidence>
<evidence type="ECO:0000313" key="8">
    <source>
        <dbReference type="EMBL" id="ROH90941.1"/>
    </source>
</evidence>
<dbReference type="CDD" id="cd00609">
    <property type="entry name" value="AAT_like"/>
    <property type="match status" value="1"/>
</dbReference>